<reference evidence="1" key="1">
    <citation type="submission" date="2022-08" db="EMBL/GenBank/DDBJ databases">
        <title>Genome Sequence of Fusarium decemcellulare.</title>
        <authorList>
            <person name="Buettner E."/>
        </authorList>
    </citation>
    <scope>NUCLEOTIDE SEQUENCE</scope>
    <source>
        <strain evidence="1">Babe19</strain>
    </source>
</reference>
<organism evidence="1 2">
    <name type="scientific">Fusarium decemcellulare</name>
    <dbReference type="NCBI Taxonomy" id="57161"/>
    <lineage>
        <taxon>Eukaryota</taxon>
        <taxon>Fungi</taxon>
        <taxon>Dikarya</taxon>
        <taxon>Ascomycota</taxon>
        <taxon>Pezizomycotina</taxon>
        <taxon>Sordariomycetes</taxon>
        <taxon>Hypocreomycetidae</taxon>
        <taxon>Hypocreales</taxon>
        <taxon>Nectriaceae</taxon>
        <taxon>Fusarium</taxon>
        <taxon>Fusarium decemcellulare species complex</taxon>
    </lineage>
</organism>
<keyword evidence="2" id="KW-1185">Reference proteome</keyword>
<gene>
    <name evidence="1" type="ORF">NM208_g2023</name>
</gene>
<proteinExistence type="predicted"/>
<name>A0ACC1SU13_9HYPO</name>
<accession>A0ACC1SU13</accession>
<evidence type="ECO:0000313" key="2">
    <source>
        <dbReference type="Proteomes" id="UP001148629"/>
    </source>
</evidence>
<dbReference type="EMBL" id="JANRMS010000115">
    <property type="protein sequence ID" value="KAJ3546376.1"/>
    <property type="molecule type" value="Genomic_DNA"/>
</dbReference>
<dbReference type="Proteomes" id="UP001148629">
    <property type="component" value="Unassembled WGS sequence"/>
</dbReference>
<protein>
    <submittedName>
        <fullName evidence="1">Uncharacterized protein</fullName>
    </submittedName>
</protein>
<sequence>MPTATTFFGRTITNLGPLTTTYTAPTSCATATNNIYFGPSLFPSVEWFRPTCVPGNYSDCIPSGGAVDKLSREYINTVDQRYIPYFSPGLACPDGWTTVGAINMAQGSEGSSGIFTEHPYNIKNTPENDHVLRWMMLSQFWLELLEDSETLAYCCPSGFESSDNDFNWHRKGDCYSMLGPLEAFNYSTVCSLSRSGLLDIATVTLQDVTTSFWSMNNRTWEPKTEYATITSTITEMDMEIAVVVVTNVPAVALVYKDSDKKSEATQPISMRGMMPVVMLIVGILAGAGLFAPW</sequence>
<comment type="caution">
    <text evidence="1">The sequence shown here is derived from an EMBL/GenBank/DDBJ whole genome shotgun (WGS) entry which is preliminary data.</text>
</comment>
<evidence type="ECO:0000313" key="1">
    <source>
        <dbReference type="EMBL" id="KAJ3546376.1"/>
    </source>
</evidence>